<dbReference type="InterPro" id="IPR038846">
    <property type="entry name" value="RPC9"/>
</dbReference>
<keyword evidence="5" id="KW-0804">Transcription</keyword>
<proteinExistence type="inferred from homology"/>
<dbReference type="PANTHER" id="PTHR15561:SF0">
    <property type="entry name" value="DNA-DIRECTED RNA POLYMERASE III SUBUNIT RPC9"/>
    <property type="match status" value="1"/>
</dbReference>
<evidence type="ECO:0000313" key="8">
    <source>
        <dbReference type="Proteomes" id="UP001152607"/>
    </source>
</evidence>
<evidence type="ECO:0000256" key="3">
    <source>
        <dbReference type="ARBA" id="ARBA00016672"/>
    </source>
</evidence>
<keyword evidence="6" id="KW-0539">Nucleus</keyword>
<dbReference type="EMBL" id="CAOQHR010000013">
    <property type="protein sequence ID" value="CAI6342177.1"/>
    <property type="molecule type" value="Genomic_DNA"/>
</dbReference>
<dbReference type="InterPro" id="IPR038324">
    <property type="entry name" value="Rpb4/RPC9_sf"/>
</dbReference>
<keyword evidence="8" id="KW-1185">Reference proteome</keyword>
<keyword evidence="4" id="KW-0240">DNA-directed RNA polymerase</keyword>
<organism evidence="7 8">
    <name type="scientific">Periconia digitata</name>
    <dbReference type="NCBI Taxonomy" id="1303443"/>
    <lineage>
        <taxon>Eukaryota</taxon>
        <taxon>Fungi</taxon>
        <taxon>Dikarya</taxon>
        <taxon>Ascomycota</taxon>
        <taxon>Pezizomycotina</taxon>
        <taxon>Dothideomycetes</taxon>
        <taxon>Pleosporomycetidae</taxon>
        <taxon>Pleosporales</taxon>
        <taxon>Massarineae</taxon>
        <taxon>Periconiaceae</taxon>
        <taxon>Periconia</taxon>
    </lineage>
</organism>
<dbReference type="SUPFAM" id="SSF47819">
    <property type="entry name" value="HRDC-like"/>
    <property type="match status" value="1"/>
</dbReference>
<dbReference type="Pfam" id="PF03874">
    <property type="entry name" value="RNA_pol_Rpb4"/>
    <property type="match status" value="1"/>
</dbReference>
<gene>
    <name evidence="7" type="ORF">PDIGIT_LOCUS15382</name>
</gene>
<accession>A0A9W4UVY6</accession>
<dbReference type="GO" id="GO:0000166">
    <property type="term" value="F:nucleotide binding"/>
    <property type="evidence" value="ECO:0007669"/>
    <property type="project" value="InterPro"/>
</dbReference>
<evidence type="ECO:0000256" key="4">
    <source>
        <dbReference type="ARBA" id="ARBA00022478"/>
    </source>
</evidence>
<comment type="caution">
    <text evidence="7">The sequence shown here is derived from an EMBL/GenBank/DDBJ whole genome shotgun (WGS) entry which is preliminary data.</text>
</comment>
<evidence type="ECO:0000256" key="1">
    <source>
        <dbReference type="ARBA" id="ARBA00004123"/>
    </source>
</evidence>
<dbReference type="GO" id="GO:0005666">
    <property type="term" value="C:RNA polymerase III complex"/>
    <property type="evidence" value="ECO:0007669"/>
    <property type="project" value="InterPro"/>
</dbReference>
<dbReference type="GO" id="GO:0006384">
    <property type="term" value="P:transcription initiation at RNA polymerase III promoter"/>
    <property type="evidence" value="ECO:0007669"/>
    <property type="project" value="InterPro"/>
</dbReference>
<evidence type="ECO:0000256" key="6">
    <source>
        <dbReference type="ARBA" id="ARBA00023242"/>
    </source>
</evidence>
<dbReference type="InterPro" id="IPR010997">
    <property type="entry name" value="HRDC-like_sf"/>
</dbReference>
<protein>
    <recommendedName>
        <fullName evidence="3">DNA-directed RNA polymerase III subunit RPC9</fullName>
    </recommendedName>
</protein>
<evidence type="ECO:0000313" key="7">
    <source>
        <dbReference type="EMBL" id="CAI6342177.1"/>
    </source>
</evidence>
<dbReference type="Gene3D" id="1.20.1250.40">
    <property type="match status" value="1"/>
</dbReference>
<dbReference type="AlphaFoldDB" id="A0A9W4UVY6"/>
<reference evidence="7" key="1">
    <citation type="submission" date="2023-01" db="EMBL/GenBank/DDBJ databases">
        <authorList>
            <person name="Van Ghelder C."/>
            <person name="Rancurel C."/>
        </authorList>
    </citation>
    <scope>NUCLEOTIDE SEQUENCE</scope>
    <source>
        <strain evidence="7">CNCM I-4278</strain>
    </source>
</reference>
<dbReference type="Proteomes" id="UP001152607">
    <property type="component" value="Unassembled WGS sequence"/>
</dbReference>
<comment type="subcellular location">
    <subcellularLocation>
        <location evidence="1">Nucleus</location>
    </subcellularLocation>
</comment>
<evidence type="ECO:0000256" key="2">
    <source>
        <dbReference type="ARBA" id="ARBA00006898"/>
    </source>
</evidence>
<name>A0A9W4UVY6_9PLEO</name>
<comment type="similarity">
    <text evidence="2">Belongs to the eukaryotic RPC9 RNA polymerase subunit family.</text>
</comment>
<dbReference type="OrthoDB" id="1746530at2759"/>
<dbReference type="PANTHER" id="PTHR15561">
    <property type="entry name" value="CALCITONIN GENE-RELATED PEPTIDE-RECEPTOR COMPONENT PROTEIN"/>
    <property type="match status" value="1"/>
</dbReference>
<sequence>MHIKTAQSALLSNHEVLLHLQTESAEYDGTDDTNRKRRPPPGLKEILQDAQHYLTSADLPLSTLATKTRPKRPLTLYRGPSSLLRALAPKYRLNKTEYLQIYNTRPRTQVTLQLVIEEAGIRFTEEELDDMLGIIEGVFEEEEGQIEKGAEGVRLKGVGEGMVGGGVGKRRKKRGGE</sequence>
<dbReference type="InterPro" id="IPR005574">
    <property type="entry name" value="Rpb4/RPC9"/>
</dbReference>
<evidence type="ECO:0000256" key="5">
    <source>
        <dbReference type="ARBA" id="ARBA00023163"/>
    </source>
</evidence>